<dbReference type="CDD" id="cd00158">
    <property type="entry name" value="RHOD"/>
    <property type="match status" value="1"/>
</dbReference>
<gene>
    <name evidence="2" type="ORF">PBV87_10090</name>
</gene>
<evidence type="ECO:0000259" key="1">
    <source>
        <dbReference type="PROSITE" id="PS50206"/>
    </source>
</evidence>
<evidence type="ECO:0000313" key="3">
    <source>
        <dbReference type="Proteomes" id="UP001169242"/>
    </source>
</evidence>
<dbReference type="InterPro" id="IPR001763">
    <property type="entry name" value="Rhodanese-like_dom"/>
</dbReference>
<evidence type="ECO:0000313" key="2">
    <source>
        <dbReference type="EMBL" id="MDA3731827.1"/>
    </source>
</evidence>
<feature type="domain" description="Rhodanese" evidence="1">
    <location>
        <begin position="2"/>
        <end position="83"/>
    </location>
</feature>
<dbReference type="Gene3D" id="3.40.250.10">
    <property type="entry name" value="Rhodanese-like domain"/>
    <property type="match status" value="1"/>
</dbReference>
<dbReference type="SMART" id="SM00450">
    <property type="entry name" value="RHOD"/>
    <property type="match status" value="1"/>
</dbReference>
<dbReference type="PANTHER" id="PTHR43031:SF1">
    <property type="entry name" value="PYRIDINE NUCLEOTIDE-DISULPHIDE OXIDOREDUCTASE"/>
    <property type="match status" value="1"/>
</dbReference>
<accession>A0AA42DMC7</accession>
<dbReference type="InterPro" id="IPR050229">
    <property type="entry name" value="GlpE_sulfurtransferase"/>
</dbReference>
<proteinExistence type="predicted"/>
<dbReference type="RefSeq" id="WP_271012151.1">
    <property type="nucleotide sequence ID" value="NZ_JAQIFT010000040.1"/>
</dbReference>
<protein>
    <submittedName>
        <fullName evidence="2">Rhodanese-like domain-containing protein</fullName>
    </submittedName>
</protein>
<comment type="caution">
    <text evidence="2">The sequence shown here is derived from an EMBL/GenBank/DDBJ whole genome shotgun (WGS) entry which is preliminary data.</text>
</comment>
<reference evidence="2" key="1">
    <citation type="journal article" date="2023" name="Int. J. Syst. Evol. Microbiol.">
        <title>&lt;i&gt;Holtiella tumoricola&lt;/i&gt; gen. nov. sp. nov., isolated from a human clinical sample.</title>
        <authorList>
            <person name="Allen-Vercoe E."/>
            <person name="Daigneault M.C."/>
            <person name="Vancuren S.J."/>
            <person name="Cochrane K."/>
            <person name="O'Neal L.L."/>
            <person name="Sankaranarayanan K."/>
            <person name="Lawson P.A."/>
        </authorList>
    </citation>
    <scope>NUCLEOTIDE SEQUENCE</scope>
    <source>
        <strain evidence="2">CC70A</strain>
    </source>
</reference>
<dbReference type="PROSITE" id="PS50206">
    <property type="entry name" value="RHODANESE_3"/>
    <property type="match status" value="1"/>
</dbReference>
<organism evidence="2 3">
    <name type="scientific">Holtiella tumoricola</name>
    <dbReference type="NCBI Taxonomy" id="3018743"/>
    <lineage>
        <taxon>Bacteria</taxon>
        <taxon>Bacillati</taxon>
        <taxon>Bacillota</taxon>
        <taxon>Clostridia</taxon>
        <taxon>Lachnospirales</taxon>
        <taxon>Cellulosilyticaceae</taxon>
        <taxon>Holtiella</taxon>
    </lineage>
</organism>
<dbReference type="SUPFAM" id="SSF52821">
    <property type="entry name" value="Rhodanese/Cell cycle control phosphatase"/>
    <property type="match status" value="1"/>
</dbReference>
<dbReference type="EMBL" id="JAQIFT010000040">
    <property type="protein sequence ID" value="MDA3731827.1"/>
    <property type="molecule type" value="Genomic_DNA"/>
</dbReference>
<dbReference type="Proteomes" id="UP001169242">
    <property type="component" value="Unassembled WGS sequence"/>
</dbReference>
<dbReference type="AlphaFoldDB" id="A0AA42DMC7"/>
<name>A0AA42DMC7_9FIRM</name>
<dbReference type="InterPro" id="IPR036873">
    <property type="entry name" value="Rhodanese-like_dom_sf"/>
</dbReference>
<dbReference type="Pfam" id="PF00581">
    <property type="entry name" value="Rhodanese"/>
    <property type="match status" value="1"/>
</dbReference>
<keyword evidence="3" id="KW-1185">Reference proteome</keyword>
<dbReference type="PANTHER" id="PTHR43031">
    <property type="entry name" value="FAD-DEPENDENT OXIDOREDUCTASE"/>
    <property type="match status" value="1"/>
</dbReference>
<sequence length="84" mass="9693">MIIVDVRTQEEYDTGHIQNAMVIPNETIGNILLESLPNTDDTILIYCRSGHRSEEAARKFLAFGYENVYDFGGIIDWHYEIVQE</sequence>